<evidence type="ECO:0000313" key="1">
    <source>
        <dbReference type="EMBL" id="CAG8644506.1"/>
    </source>
</evidence>
<sequence>SDLQKRPTVKEIWKKLDKWNEVMKSSDDENKVKKTILRRDEIIKTLPISVQDHDNDSYASKIISEEECKTQL</sequence>
<comment type="caution">
    <text evidence="1">The sequence shown here is derived from an EMBL/GenBank/DDBJ whole genome shotgun (WGS) entry which is preliminary data.</text>
</comment>
<dbReference type="EMBL" id="CAJVQA010006665">
    <property type="protein sequence ID" value="CAG8644506.1"/>
    <property type="molecule type" value="Genomic_DNA"/>
</dbReference>
<organism evidence="1 2">
    <name type="scientific">Cetraspora pellucida</name>
    <dbReference type="NCBI Taxonomy" id="1433469"/>
    <lineage>
        <taxon>Eukaryota</taxon>
        <taxon>Fungi</taxon>
        <taxon>Fungi incertae sedis</taxon>
        <taxon>Mucoromycota</taxon>
        <taxon>Glomeromycotina</taxon>
        <taxon>Glomeromycetes</taxon>
        <taxon>Diversisporales</taxon>
        <taxon>Gigasporaceae</taxon>
        <taxon>Cetraspora</taxon>
    </lineage>
</organism>
<name>A0A9N9H2R8_9GLOM</name>
<keyword evidence="2" id="KW-1185">Reference proteome</keyword>
<proteinExistence type="predicted"/>
<protein>
    <submittedName>
        <fullName evidence="1">8031_t:CDS:1</fullName>
    </submittedName>
</protein>
<gene>
    <name evidence="1" type="ORF">CPELLU_LOCUS9022</name>
</gene>
<accession>A0A9N9H2R8</accession>
<reference evidence="1" key="1">
    <citation type="submission" date="2021-06" db="EMBL/GenBank/DDBJ databases">
        <authorList>
            <person name="Kallberg Y."/>
            <person name="Tangrot J."/>
            <person name="Rosling A."/>
        </authorList>
    </citation>
    <scope>NUCLEOTIDE SEQUENCE</scope>
    <source>
        <strain evidence="1">FL966</strain>
    </source>
</reference>
<evidence type="ECO:0000313" key="2">
    <source>
        <dbReference type="Proteomes" id="UP000789759"/>
    </source>
</evidence>
<dbReference type="AlphaFoldDB" id="A0A9N9H2R8"/>
<feature type="non-terminal residue" evidence="1">
    <location>
        <position position="1"/>
    </location>
</feature>
<dbReference type="Proteomes" id="UP000789759">
    <property type="component" value="Unassembled WGS sequence"/>
</dbReference>